<reference evidence="2" key="1">
    <citation type="submission" date="2022-07" db="EMBL/GenBank/DDBJ databases">
        <title>Fungi with potential for degradation of polypropylene.</title>
        <authorList>
            <person name="Gostincar C."/>
        </authorList>
    </citation>
    <scope>NUCLEOTIDE SEQUENCE</scope>
    <source>
        <strain evidence="2">EXF-13287</strain>
    </source>
</reference>
<dbReference type="Proteomes" id="UP001174691">
    <property type="component" value="Unassembled WGS sequence"/>
</dbReference>
<evidence type="ECO:0000256" key="1">
    <source>
        <dbReference type="SAM" id="MobiDB-lite"/>
    </source>
</evidence>
<feature type="region of interest" description="Disordered" evidence="1">
    <location>
        <begin position="33"/>
        <end position="87"/>
    </location>
</feature>
<proteinExistence type="predicted"/>
<accession>A0AA38VD60</accession>
<protein>
    <submittedName>
        <fullName evidence="2">Uncharacterized protein</fullName>
    </submittedName>
</protein>
<feature type="compositionally biased region" description="Low complexity" evidence="1">
    <location>
        <begin position="33"/>
        <end position="49"/>
    </location>
</feature>
<sequence>MYATYADRAAHSIAGGIIDAQSLRAGTAPAASITTSLSSGPKSSAASKGFTETTTDEHTVKRLKKRKAAHEVQRPGPLTHQGSTLEL</sequence>
<name>A0AA38VD60_9PEZI</name>
<evidence type="ECO:0000313" key="2">
    <source>
        <dbReference type="EMBL" id="KAJ9130878.1"/>
    </source>
</evidence>
<organism evidence="2 3">
    <name type="scientific">Coniochaeta hoffmannii</name>
    <dbReference type="NCBI Taxonomy" id="91930"/>
    <lineage>
        <taxon>Eukaryota</taxon>
        <taxon>Fungi</taxon>
        <taxon>Dikarya</taxon>
        <taxon>Ascomycota</taxon>
        <taxon>Pezizomycotina</taxon>
        <taxon>Sordariomycetes</taxon>
        <taxon>Sordariomycetidae</taxon>
        <taxon>Coniochaetales</taxon>
        <taxon>Coniochaetaceae</taxon>
        <taxon>Coniochaeta</taxon>
    </lineage>
</organism>
<dbReference type="AlphaFoldDB" id="A0AA38VD60"/>
<dbReference type="EMBL" id="JANBVN010000252">
    <property type="protein sequence ID" value="KAJ9130878.1"/>
    <property type="molecule type" value="Genomic_DNA"/>
</dbReference>
<gene>
    <name evidence="2" type="ORF">NKR19_g9721</name>
</gene>
<evidence type="ECO:0000313" key="3">
    <source>
        <dbReference type="Proteomes" id="UP001174691"/>
    </source>
</evidence>
<keyword evidence="3" id="KW-1185">Reference proteome</keyword>
<comment type="caution">
    <text evidence="2">The sequence shown here is derived from an EMBL/GenBank/DDBJ whole genome shotgun (WGS) entry which is preliminary data.</text>
</comment>